<dbReference type="RefSeq" id="WP_344451481.1">
    <property type="nucleotide sequence ID" value="NZ_BAAATZ010000012.1"/>
</dbReference>
<name>A0ABN3UDW2_9ACTN</name>
<keyword evidence="3" id="KW-1185">Reference proteome</keyword>
<feature type="transmembrane region" description="Helical" evidence="1">
    <location>
        <begin position="503"/>
        <end position="522"/>
    </location>
</feature>
<evidence type="ECO:0000313" key="2">
    <source>
        <dbReference type="EMBL" id="GAA2727932.1"/>
    </source>
</evidence>
<evidence type="ECO:0000256" key="1">
    <source>
        <dbReference type="SAM" id="Phobius"/>
    </source>
</evidence>
<evidence type="ECO:0008006" key="4">
    <source>
        <dbReference type="Google" id="ProtNLM"/>
    </source>
</evidence>
<feature type="transmembrane region" description="Helical" evidence="1">
    <location>
        <begin position="120"/>
        <end position="144"/>
    </location>
</feature>
<feature type="transmembrane region" description="Helical" evidence="1">
    <location>
        <begin position="28"/>
        <end position="50"/>
    </location>
</feature>
<dbReference type="EMBL" id="BAAATZ010000012">
    <property type="protein sequence ID" value="GAA2727932.1"/>
    <property type="molecule type" value="Genomic_DNA"/>
</dbReference>
<comment type="caution">
    <text evidence="2">The sequence shown here is derived from an EMBL/GenBank/DDBJ whole genome shotgun (WGS) entry which is preliminary data.</text>
</comment>
<proteinExistence type="predicted"/>
<reference evidence="2 3" key="1">
    <citation type="journal article" date="2019" name="Int. J. Syst. Evol. Microbiol.">
        <title>The Global Catalogue of Microorganisms (GCM) 10K type strain sequencing project: providing services to taxonomists for standard genome sequencing and annotation.</title>
        <authorList>
            <consortium name="The Broad Institute Genomics Platform"/>
            <consortium name="The Broad Institute Genome Sequencing Center for Infectious Disease"/>
            <person name="Wu L."/>
            <person name="Ma J."/>
        </authorList>
    </citation>
    <scope>NUCLEOTIDE SEQUENCE [LARGE SCALE GENOMIC DNA]</scope>
    <source>
        <strain evidence="2 3">JCM 8201</strain>
    </source>
</reference>
<keyword evidence="1" id="KW-0812">Transmembrane</keyword>
<organism evidence="2 3">
    <name type="scientific">Actinocorallia aurantiaca</name>
    <dbReference type="NCBI Taxonomy" id="46204"/>
    <lineage>
        <taxon>Bacteria</taxon>
        <taxon>Bacillati</taxon>
        <taxon>Actinomycetota</taxon>
        <taxon>Actinomycetes</taxon>
        <taxon>Streptosporangiales</taxon>
        <taxon>Thermomonosporaceae</taxon>
        <taxon>Actinocorallia</taxon>
    </lineage>
</organism>
<keyword evidence="1" id="KW-0472">Membrane</keyword>
<gene>
    <name evidence="2" type="ORF">GCM10010439_35010</name>
</gene>
<feature type="transmembrane region" description="Helical" evidence="1">
    <location>
        <begin position="192"/>
        <end position="211"/>
    </location>
</feature>
<protein>
    <recommendedName>
        <fullName evidence="4">ABC-2 type transport system permease protein</fullName>
    </recommendedName>
</protein>
<sequence length="538" mass="56271">MAEAVPDSTREVLRLVRSGRSTGGRGELAYRVYFFLLTAALAVPIVAFTFRDALRAPASPPDLPDQVLRVLPLALTAAVLVGSWTALRDAALRGPVRLSVPFIDWVLPLPLPRNAFLRPALLRAALASAALWLTGSCLLLLFLWRTALPMPDDAVAALVRAASAGALLGVLGSGAGVLAAHDGGGLVGRLRPLFHLLLFALLILSALVWTGRVPPDAVDPVLWSGPWGWASLLVLGSGPLWPPMAALAALALAAAVAGVRLLPSLDPRRLRSGAHLASGIRAGLWLTEANWFRATLGDSRYADFSARRGLRPPKDARLLVPWRDLQGILRDGSALVRALLLTGLGLLFARTDLELPVSLRTALTVAVPLCAYLAVGGLMGGARAYTSDPGRARYFLLPPGRLALAHGVSPLLAVLLAGLAWCAVLTVLGGPSPGTLWTLACLPAAAAAALAGIYRGVLPAHLMLGFDTPFGNSAPVQMLAWHASGFLGLLAVAWPVLSARPGPGWGGVPWLLAGTAVLAWWARHRGSRLMDAGGSSGT</sequence>
<feature type="transmembrane region" description="Helical" evidence="1">
    <location>
        <begin position="240"/>
        <end position="262"/>
    </location>
</feature>
<feature type="transmembrane region" description="Helical" evidence="1">
    <location>
        <begin position="434"/>
        <end position="457"/>
    </location>
</feature>
<feature type="transmembrane region" description="Helical" evidence="1">
    <location>
        <begin position="70"/>
        <end position="87"/>
    </location>
</feature>
<keyword evidence="1" id="KW-1133">Transmembrane helix</keyword>
<feature type="transmembrane region" description="Helical" evidence="1">
    <location>
        <begin position="478"/>
        <end position="497"/>
    </location>
</feature>
<dbReference type="InterPro" id="IPR046264">
    <property type="entry name" value="DUF6297"/>
</dbReference>
<accession>A0ABN3UDW2</accession>
<feature type="transmembrane region" description="Helical" evidence="1">
    <location>
        <begin position="361"/>
        <end position="382"/>
    </location>
</feature>
<dbReference type="Pfam" id="PF19814">
    <property type="entry name" value="DUF6297"/>
    <property type="match status" value="1"/>
</dbReference>
<feature type="transmembrane region" description="Helical" evidence="1">
    <location>
        <begin position="156"/>
        <end position="180"/>
    </location>
</feature>
<evidence type="ECO:0000313" key="3">
    <source>
        <dbReference type="Proteomes" id="UP001501842"/>
    </source>
</evidence>
<feature type="transmembrane region" description="Helical" evidence="1">
    <location>
        <begin position="403"/>
        <end position="428"/>
    </location>
</feature>
<dbReference type="Proteomes" id="UP001501842">
    <property type="component" value="Unassembled WGS sequence"/>
</dbReference>